<evidence type="ECO:0000313" key="2">
    <source>
        <dbReference type="EMBL" id="MFN0291218.1"/>
    </source>
</evidence>
<keyword evidence="1" id="KW-0732">Signal</keyword>
<reference evidence="2 3" key="1">
    <citation type="submission" date="2024-12" db="EMBL/GenBank/DDBJ databases">
        <authorList>
            <person name="Hu S."/>
        </authorList>
    </citation>
    <scope>NUCLEOTIDE SEQUENCE [LARGE SCALE GENOMIC DNA]</scope>
    <source>
        <strain evidence="2 3">P-25</strain>
    </source>
</reference>
<dbReference type="PROSITE" id="PS51257">
    <property type="entry name" value="PROKAR_LIPOPROTEIN"/>
    <property type="match status" value="1"/>
</dbReference>
<dbReference type="RefSeq" id="WP_138730427.1">
    <property type="nucleotide sequence ID" value="NZ_SRMP02000010.1"/>
</dbReference>
<dbReference type="Pfam" id="PF16407">
    <property type="entry name" value="PKD_2"/>
    <property type="match status" value="1"/>
</dbReference>
<gene>
    <name evidence="2" type="ORF">E5L68_007425</name>
</gene>
<evidence type="ECO:0000256" key="1">
    <source>
        <dbReference type="SAM" id="SignalP"/>
    </source>
</evidence>
<accession>A0ABW9JFN6</accession>
<feature type="signal peptide" evidence="1">
    <location>
        <begin position="1"/>
        <end position="19"/>
    </location>
</feature>
<sequence>MKKNYIILLLALFFMAACSKDEGNYDYQAINELDIQDIKTEYLLRTGIDTLKIKPKIEGTLDPSVAPDRYRYLWIVRLSTFVYDTVGREKDLAYPIKLNPMPYDLFYRVLDKETGVTWAANVKLNISTPFSKGILIMGEDTEGYAEAEMLSMLSDTVHVKHILSSSNLPKLRDPISLVHTSGSANYSKLWAFTKSGSYFLDRATMAGNPADNFKRTLYISEALDESTLHPVAYAPQIRTAAGAIGSTLYRAMITKGGDVFASVPLLMGGDYFNNPVNRLTTAQSVRIPAAPYILYPINSMSSFMWYDTQNNRFLNYTSIGSAVASTTLADVAGSAFPWNQPAGRTLVYAENTRNTDGGSTNGNSFAIMKDADNTHHIYKFYANGTNPAKRALYTVKSIATDFDRAKFYAFSSNRTVVFYAVDNKLYAYDYNTGFEKIYTFPEINDEISMIKFDTQIDYLLNSLYIATYNPSTKGTLRRYVVGSNPNVVEINLVENSTWSGLVKVKDINWRAIN</sequence>
<keyword evidence="3" id="KW-1185">Reference proteome</keyword>
<dbReference type="Proteomes" id="UP001517367">
    <property type="component" value="Unassembled WGS sequence"/>
</dbReference>
<proteinExistence type="predicted"/>
<dbReference type="EMBL" id="SRMP02000010">
    <property type="protein sequence ID" value="MFN0291218.1"/>
    <property type="molecule type" value="Genomic_DNA"/>
</dbReference>
<evidence type="ECO:0000313" key="3">
    <source>
        <dbReference type="Proteomes" id="UP001517367"/>
    </source>
</evidence>
<organism evidence="2 3">
    <name type="scientific">Pedobacter helvus</name>
    <dbReference type="NCBI Taxonomy" id="2563444"/>
    <lineage>
        <taxon>Bacteria</taxon>
        <taxon>Pseudomonadati</taxon>
        <taxon>Bacteroidota</taxon>
        <taxon>Sphingobacteriia</taxon>
        <taxon>Sphingobacteriales</taxon>
        <taxon>Sphingobacteriaceae</taxon>
        <taxon>Pedobacter</taxon>
    </lineage>
</organism>
<comment type="caution">
    <text evidence="2">The sequence shown here is derived from an EMBL/GenBank/DDBJ whole genome shotgun (WGS) entry which is preliminary data.</text>
</comment>
<dbReference type="InterPro" id="IPR032183">
    <property type="entry name" value="PKD-like"/>
</dbReference>
<feature type="chain" id="PRO_5045263375" evidence="1">
    <location>
        <begin position="20"/>
        <end position="513"/>
    </location>
</feature>
<protein>
    <submittedName>
        <fullName evidence="2">PKD-like family lipoprotein</fullName>
    </submittedName>
</protein>
<dbReference type="SUPFAM" id="SSF69322">
    <property type="entry name" value="Tricorn protease domain 2"/>
    <property type="match status" value="1"/>
</dbReference>
<name>A0ABW9JFN6_9SPHI</name>